<evidence type="ECO:0000313" key="2">
    <source>
        <dbReference type="Proteomes" id="UP001060085"/>
    </source>
</evidence>
<protein>
    <submittedName>
        <fullName evidence="1">Uncharacterized protein</fullName>
    </submittedName>
</protein>
<proteinExistence type="predicted"/>
<dbReference type="Proteomes" id="UP001060085">
    <property type="component" value="Linkage Group LG06"/>
</dbReference>
<keyword evidence="2" id="KW-1185">Reference proteome</keyword>
<evidence type="ECO:0000313" key="1">
    <source>
        <dbReference type="EMBL" id="KAI5658144.1"/>
    </source>
</evidence>
<name>A0ACC0ABZ5_CATRO</name>
<dbReference type="EMBL" id="CM044706">
    <property type="protein sequence ID" value="KAI5658144.1"/>
    <property type="molecule type" value="Genomic_DNA"/>
</dbReference>
<comment type="caution">
    <text evidence="1">The sequence shown here is derived from an EMBL/GenBank/DDBJ whole genome shotgun (WGS) entry which is preliminary data.</text>
</comment>
<gene>
    <name evidence="1" type="ORF">M9H77_26937</name>
</gene>
<reference evidence="2" key="1">
    <citation type="journal article" date="2023" name="Nat. Plants">
        <title>Single-cell RNA sequencing provides a high-resolution roadmap for understanding the multicellular compartmentation of specialized metabolism.</title>
        <authorList>
            <person name="Sun S."/>
            <person name="Shen X."/>
            <person name="Li Y."/>
            <person name="Li Y."/>
            <person name="Wang S."/>
            <person name="Li R."/>
            <person name="Zhang H."/>
            <person name="Shen G."/>
            <person name="Guo B."/>
            <person name="Wei J."/>
            <person name="Xu J."/>
            <person name="St-Pierre B."/>
            <person name="Chen S."/>
            <person name="Sun C."/>
        </authorList>
    </citation>
    <scope>NUCLEOTIDE SEQUENCE [LARGE SCALE GENOMIC DNA]</scope>
</reference>
<sequence length="145" mass="16375">MASSSSSSTVKFVFQSINGKIFEVYEAVAKQFVTIEQLIEDRLTRIGLVVIPNVSGNILAKTVKYCNHVLTKPPSMNNDEQTLFGLLVAADYLDIKGLLSLSCEHVLDMVKRKDLAHIRRLFNITPQFSPEEDERMRTANPWAFN</sequence>
<organism evidence="1 2">
    <name type="scientific">Catharanthus roseus</name>
    <name type="common">Madagascar periwinkle</name>
    <name type="synonym">Vinca rosea</name>
    <dbReference type="NCBI Taxonomy" id="4058"/>
    <lineage>
        <taxon>Eukaryota</taxon>
        <taxon>Viridiplantae</taxon>
        <taxon>Streptophyta</taxon>
        <taxon>Embryophyta</taxon>
        <taxon>Tracheophyta</taxon>
        <taxon>Spermatophyta</taxon>
        <taxon>Magnoliopsida</taxon>
        <taxon>eudicotyledons</taxon>
        <taxon>Gunneridae</taxon>
        <taxon>Pentapetalae</taxon>
        <taxon>asterids</taxon>
        <taxon>lamiids</taxon>
        <taxon>Gentianales</taxon>
        <taxon>Apocynaceae</taxon>
        <taxon>Rauvolfioideae</taxon>
        <taxon>Vinceae</taxon>
        <taxon>Catharanthinae</taxon>
        <taxon>Catharanthus</taxon>
    </lineage>
</organism>
<accession>A0ACC0ABZ5</accession>